<keyword evidence="4" id="KW-1185">Reference proteome</keyword>
<reference evidence="3" key="1">
    <citation type="journal article" date="2023" name="Genome Biol. Evol.">
        <title>First Whole Genome Sequence and Flow Cytometry Genome Size Data for the Lichen-Forming Fungus Ramalina farinacea (Ascomycota).</title>
        <authorList>
            <person name="Llewellyn T."/>
            <person name="Mian S."/>
            <person name="Hill R."/>
            <person name="Leitch I.J."/>
            <person name="Gaya E."/>
        </authorList>
    </citation>
    <scope>NUCLEOTIDE SEQUENCE</scope>
    <source>
        <strain evidence="3">LIQ254RAFAR</strain>
    </source>
</reference>
<gene>
    <name evidence="3" type="ORF">OHK93_003775</name>
</gene>
<keyword evidence="2" id="KW-0812">Transmembrane</keyword>
<evidence type="ECO:0000256" key="1">
    <source>
        <dbReference type="SAM" id="MobiDB-lite"/>
    </source>
</evidence>
<comment type="caution">
    <text evidence="3">The sequence shown here is derived from an EMBL/GenBank/DDBJ whole genome shotgun (WGS) entry which is preliminary data.</text>
</comment>
<feature type="compositionally biased region" description="Basic and acidic residues" evidence="1">
    <location>
        <begin position="219"/>
        <end position="232"/>
    </location>
</feature>
<dbReference type="AlphaFoldDB" id="A0AA43QTW2"/>
<feature type="transmembrane region" description="Helical" evidence="2">
    <location>
        <begin position="30"/>
        <end position="51"/>
    </location>
</feature>
<organism evidence="3 4">
    <name type="scientific">Ramalina farinacea</name>
    <dbReference type="NCBI Taxonomy" id="258253"/>
    <lineage>
        <taxon>Eukaryota</taxon>
        <taxon>Fungi</taxon>
        <taxon>Dikarya</taxon>
        <taxon>Ascomycota</taxon>
        <taxon>Pezizomycotina</taxon>
        <taxon>Lecanoromycetes</taxon>
        <taxon>OSLEUM clade</taxon>
        <taxon>Lecanoromycetidae</taxon>
        <taxon>Lecanorales</taxon>
        <taxon>Lecanorineae</taxon>
        <taxon>Ramalinaceae</taxon>
        <taxon>Ramalina</taxon>
    </lineage>
</organism>
<feature type="region of interest" description="Disordered" evidence="1">
    <location>
        <begin position="211"/>
        <end position="232"/>
    </location>
</feature>
<dbReference type="Proteomes" id="UP001161017">
    <property type="component" value="Unassembled WGS sequence"/>
</dbReference>
<sequence length="232" mass="26337">MSSSFTDYISMPSMPSMSMPHIKDLTSSPLLPIFLILFILFLIAYILHTYLINPRKSPRHVAFDESTDPAWLRTQEAYERCLAEARRDYAHGRLSAQPTPLQQWRADQAAWGRVVDPRPFQPQTIVYAPAREPWVPARPPTPFALPVSTQSPEPMTPVQENHNIVLLARRESPVHMAPVQEDHQITVETPSPAPSGGLVARMVEVVSLRRSTRAKRAPQRFDDLDFPKGRRT</sequence>
<keyword evidence="2" id="KW-0472">Membrane</keyword>
<proteinExistence type="predicted"/>
<evidence type="ECO:0000313" key="4">
    <source>
        <dbReference type="Proteomes" id="UP001161017"/>
    </source>
</evidence>
<dbReference type="EMBL" id="JAPUFD010000019">
    <property type="protein sequence ID" value="MDI1492561.1"/>
    <property type="molecule type" value="Genomic_DNA"/>
</dbReference>
<keyword evidence="2" id="KW-1133">Transmembrane helix</keyword>
<accession>A0AA43QTW2</accession>
<protein>
    <submittedName>
        <fullName evidence="3">Uncharacterized protein</fullName>
    </submittedName>
</protein>
<evidence type="ECO:0000256" key="2">
    <source>
        <dbReference type="SAM" id="Phobius"/>
    </source>
</evidence>
<evidence type="ECO:0000313" key="3">
    <source>
        <dbReference type="EMBL" id="MDI1492561.1"/>
    </source>
</evidence>
<name>A0AA43QTW2_9LECA</name>